<protein>
    <submittedName>
        <fullName evidence="2">SRPBCC family protein</fullName>
    </submittedName>
</protein>
<dbReference type="SUPFAM" id="SSF55961">
    <property type="entry name" value="Bet v1-like"/>
    <property type="match status" value="1"/>
</dbReference>
<accession>A0ABU4TFQ9</accession>
<dbReference type="Pfam" id="PF03364">
    <property type="entry name" value="Polyketide_cyc"/>
    <property type="match status" value="1"/>
</dbReference>
<dbReference type="RefSeq" id="WP_319971722.1">
    <property type="nucleotide sequence ID" value="NZ_JAXAVW010000048.1"/>
</dbReference>
<evidence type="ECO:0000259" key="1">
    <source>
        <dbReference type="Pfam" id="PF03364"/>
    </source>
</evidence>
<name>A0ABU4TFQ9_9PSEU</name>
<reference evidence="2 3" key="2">
    <citation type="submission" date="2023-11" db="EMBL/GenBank/DDBJ databases">
        <authorList>
            <person name="Lara A.C."/>
            <person name="Chronakova A."/>
        </authorList>
    </citation>
    <scope>NUCLEOTIDE SEQUENCE [LARGE SCALE GENOMIC DNA]</scope>
    <source>
        <strain evidence="2 3">BCCO 10_0856</strain>
    </source>
</reference>
<organism evidence="2 3">
    <name type="scientific">Lentzea miocenica</name>
    <dbReference type="NCBI Taxonomy" id="3095431"/>
    <lineage>
        <taxon>Bacteria</taxon>
        <taxon>Bacillati</taxon>
        <taxon>Actinomycetota</taxon>
        <taxon>Actinomycetes</taxon>
        <taxon>Pseudonocardiales</taxon>
        <taxon>Pseudonocardiaceae</taxon>
        <taxon>Lentzea</taxon>
    </lineage>
</organism>
<comment type="caution">
    <text evidence="2">The sequence shown here is derived from an EMBL/GenBank/DDBJ whole genome shotgun (WGS) entry which is preliminary data.</text>
</comment>
<dbReference type="InterPro" id="IPR023393">
    <property type="entry name" value="START-like_dom_sf"/>
</dbReference>
<evidence type="ECO:0000313" key="3">
    <source>
        <dbReference type="Proteomes" id="UP001285521"/>
    </source>
</evidence>
<keyword evidence="3" id="KW-1185">Reference proteome</keyword>
<sequence>MRSIELRAAVPACAPADAFERLSDFSRFPELCEEIRSITQHPAGPGEPRHTDWSVEFRQGLLSWTERETFDHEGLRVEFTQIDGDFADFCGTWQVAASGDGSEIVFEVTYDFGIESLAGAMDPIAERLLLRVVGDILDGLFDGVVLARGTDPEALSLAKSE</sequence>
<dbReference type="EMBL" id="JAXAVW010000048">
    <property type="protein sequence ID" value="MDX8036728.1"/>
    <property type="molecule type" value="Genomic_DNA"/>
</dbReference>
<evidence type="ECO:0000313" key="2">
    <source>
        <dbReference type="EMBL" id="MDX8036728.1"/>
    </source>
</evidence>
<dbReference type="Gene3D" id="3.30.530.20">
    <property type="match status" value="1"/>
</dbReference>
<reference evidence="2 3" key="1">
    <citation type="submission" date="2023-11" db="EMBL/GenBank/DDBJ databases">
        <title>Lentzea sokolovensis, sp. nov., Lentzea kristufkii, sp. nov., and Lentzea miocenensis, sp. nov., rare actinobacteria from Sokolov Coal Basin, Miocene lacustrine sediment, Czech Republic.</title>
        <authorList>
            <person name="Lara A."/>
            <person name="Kotroba L."/>
            <person name="Nouioui I."/>
            <person name="Neumann-Schaal M."/>
            <person name="Mast Y."/>
            <person name="Chronakova A."/>
        </authorList>
    </citation>
    <scope>NUCLEOTIDE SEQUENCE [LARGE SCALE GENOMIC DNA]</scope>
    <source>
        <strain evidence="2 3">BCCO 10_0856</strain>
    </source>
</reference>
<proteinExistence type="predicted"/>
<gene>
    <name evidence="2" type="ORF">SK803_41590</name>
</gene>
<dbReference type="Proteomes" id="UP001285521">
    <property type="component" value="Unassembled WGS sequence"/>
</dbReference>
<dbReference type="InterPro" id="IPR005031">
    <property type="entry name" value="COQ10_START"/>
</dbReference>
<feature type="domain" description="Coenzyme Q-binding protein COQ10 START" evidence="1">
    <location>
        <begin position="15"/>
        <end position="133"/>
    </location>
</feature>